<protein>
    <recommendedName>
        <fullName evidence="4">DUF5667 domain-containing protein</fullName>
    </recommendedName>
</protein>
<evidence type="ECO:0000313" key="2">
    <source>
        <dbReference type="EMBL" id="MFC6870866.1"/>
    </source>
</evidence>
<evidence type="ECO:0008006" key="4">
    <source>
        <dbReference type="Google" id="ProtNLM"/>
    </source>
</evidence>
<dbReference type="Proteomes" id="UP001596337">
    <property type="component" value="Unassembled WGS sequence"/>
</dbReference>
<dbReference type="RefSeq" id="WP_345399048.1">
    <property type="nucleotide sequence ID" value="NZ_BAABLA010000080.1"/>
</dbReference>
<comment type="caution">
    <text evidence="2">The sequence shown here is derived from an EMBL/GenBank/DDBJ whole genome shotgun (WGS) entry which is preliminary data.</text>
</comment>
<name>A0ABW2C6C3_9PSEU</name>
<keyword evidence="3" id="KW-1185">Reference proteome</keyword>
<reference evidence="3" key="1">
    <citation type="journal article" date="2019" name="Int. J. Syst. Evol. Microbiol.">
        <title>The Global Catalogue of Microorganisms (GCM) 10K type strain sequencing project: providing services to taxonomists for standard genome sequencing and annotation.</title>
        <authorList>
            <consortium name="The Broad Institute Genomics Platform"/>
            <consortium name="The Broad Institute Genome Sequencing Center for Infectious Disease"/>
            <person name="Wu L."/>
            <person name="Ma J."/>
        </authorList>
    </citation>
    <scope>NUCLEOTIDE SEQUENCE [LARGE SCALE GENOMIC DNA]</scope>
    <source>
        <strain evidence="3">KCTC 32255</strain>
    </source>
</reference>
<proteinExistence type="predicted"/>
<evidence type="ECO:0000256" key="1">
    <source>
        <dbReference type="SAM" id="Phobius"/>
    </source>
</evidence>
<gene>
    <name evidence="2" type="ORF">ACFQGD_27435</name>
</gene>
<keyword evidence="1" id="KW-1133">Transmembrane helix</keyword>
<accession>A0ABW2C6C3</accession>
<organism evidence="2 3">
    <name type="scientific">Haloechinothrix salitolerans</name>
    <dbReference type="NCBI Taxonomy" id="926830"/>
    <lineage>
        <taxon>Bacteria</taxon>
        <taxon>Bacillati</taxon>
        <taxon>Actinomycetota</taxon>
        <taxon>Actinomycetes</taxon>
        <taxon>Pseudonocardiales</taxon>
        <taxon>Pseudonocardiaceae</taxon>
        <taxon>Haloechinothrix</taxon>
    </lineage>
</organism>
<dbReference type="EMBL" id="JBHSXX010000001">
    <property type="protein sequence ID" value="MFC6870866.1"/>
    <property type="molecule type" value="Genomic_DNA"/>
</dbReference>
<feature type="transmembrane region" description="Helical" evidence="1">
    <location>
        <begin position="24"/>
        <end position="44"/>
    </location>
</feature>
<keyword evidence="1" id="KW-0812">Transmembrane</keyword>
<keyword evidence="1" id="KW-0472">Membrane</keyword>
<evidence type="ECO:0000313" key="3">
    <source>
        <dbReference type="Proteomes" id="UP001596337"/>
    </source>
</evidence>
<sequence length="195" mass="20806">MERRRDIPPSSVQGSSRSAIGLEWFARIAAVAAVVLLVLVLGALERGRIVQASAKGIVDDFHTANDFFAERADFGSPATARKQLQELRSVLVKLQNQTEKDVSALSATVPDVQRLLEAGQGDVRIAHRLDSTATVLRGYAADLRQVAVNADDTVSAVNGEVERSIALVVALNNELAEIERKLAAVPARPESGGDG</sequence>